<evidence type="ECO:0000313" key="1">
    <source>
        <dbReference type="EMBL" id="THU82404.1"/>
    </source>
</evidence>
<accession>A0A4S8L1W5</accession>
<name>A0A4S8L1W5_DENBC</name>
<dbReference type="Proteomes" id="UP000297245">
    <property type="component" value="Unassembled WGS sequence"/>
</dbReference>
<reference evidence="1 2" key="1">
    <citation type="journal article" date="2019" name="Nat. Ecol. Evol.">
        <title>Megaphylogeny resolves global patterns of mushroom evolution.</title>
        <authorList>
            <person name="Varga T."/>
            <person name="Krizsan K."/>
            <person name="Foldi C."/>
            <person name="Dima B."/>
            <person name="Sanchez-Garcia M."/>
            <person name="Sanchez-Ramirez S."/>
            <person name="Szollosi G.J."/>
            <person name="Szarkandi J.G."/>
            <person name="Papp V."/>
            <person name="Albert L."/>
            <person name="Andreopoulos W."/>
            <person name="Angelini C."/>
            <person name="Antonin V."/>
            <person name="Barry K.W."/>
            <person name="Bougher N.L."/>
            <person name="Buchanan P."/>
            <person name="Buyck B."/>
            <person name="Bense V."/>
            <person name="Catcheside P."/>
            <person name="Chovatia M."/>
            <person name="Cooper J."/>
            <person name="Damon W."/>
            <person name="Desjardin D."/>
            <person name="Finy P."/>
            <person name="Geml J."/>
            <person name="Haridas S."/>
            <person name="Hughes K."/>
            <person name="Justo A."/>
            <person name="Karasinski D."/>
            <person name="Kautmanova I."/>
            <person name="Kiss B."/>
            <person name="Kocsube S."/>
            <person name="Kotiranta H."/>
            <person name="LaButti K.M."/>
            <person name="Lechner B.E."/>
            <person name="Liimatainen K."/>
            <person name="Lipzen A."/>
            <person name="Lukacs Z."/>
            <person name="Mihaltcheva S."/>
            <person name="Morgado L.N."/>
            <person name="Niskanen T."/>
            <person name="Noordeloos M.E."/>
            <person name="Ohm R.A."/>
            <person name="Ortiz-Santana B."/>
            <person name="Ovrebo C."/>
            <person name="Racz N."/>
            <person name="Riley R."/>
            <person name="Savchenko A."/>
            <person name="Shiryaev A."/>
            <person name="Soop K."/>
            <person name="Spirin V."/>
            <person name="Szebenyi C."/>
            <person name="Tomsovsky M."/>
            <person name="Tulloss R.E."/>
            <person name="Uehling J."/>
            <person name="Grigoriev I.V."/>
            <person name="Vagvolgyi C."/>
            <person name="Papp T."/>
            <person name="Martin F.M."/>
            <person name="Miettinen O."/>
            <person name="Hibbett D.S."/>
            <person name="Nagy L.G."/>
        </authorList>
    </citation>
    <scope>NUCLEOTIDE SEQUENCE [LARGE SCALE GENOMIC DNA]</scope>
    <source>
        <strain evidence="1 2">CBS 962.96</strain>
    </source>
</reference>
<evidence type="ECO:0000313" key="2">
    <source>
        <dbReference type="Proteomes" id="UP000297245"/>
    </source>
</evidence>
<keyword evidence="2" id="KW-1185">Reference proteome</keyword>
<feature type="non-terminal residue" evidence="1">
    <location>
        <position position="1"/>
    </location>
</feature>
<sequence length="155" mass="17422">YPPVSPHVADSQSWSLYLTWWREDAFAAHVLTARLAQNILAFLPDHHDRLTGLPRTSRAILSAIRKFCNMDNPANASALKEALFARTCGVSPTSITSFCEAWRSDIGSLRSMGYSFDWPDAIISFLAQLPSHVFETLLVMVSWVGRIWILSLWIG</sequence>
<organism evidence="1 2">
    <name type="scientific">Dendrothele bispora (strain CBS 962.96)</name>
    <dbReference type="NCBI Taxonomy" id="1314807"/>
    <lineage>
        <taxon>Eukaryota</taxon>
        <taxon>Fungi</taxon>
        <taxon>Dikarya</taxon>
        <taxon>Basidiomycota</taxon>
        <taxon>Agaricomycotina</taxon>
        <taxon>Agaricomycetes</taxon>
        <taxon>Agaricomycetidae</taxon>
        <taxon>Agaricales</taxon>
        <taxon>Agaricales incertae sedis</taxon>
        <taxon>Dendrothele</taxon>
    </lineage>
</organism>
<proteinExistence type="predicted"/>
<dbReference type="AlphaFoldDB" id="A0A4S8L1W5"/>
<protein>
    <submittedName>
        <fullName evidence="1">Uncharacterized protein</fullName>
    </submittedName>
</protein>
<gene>
    <name evidence="1" type="ORF">K435DRAFT_691532</name>
</gene>
<dbReference type="EMBL" id="ML179734">
    <property type="protein sequence ID" value="THU82404.1"/>
    <property type="molecule type" value="Genomic_DNA"/>
</dbReference>
<dbReference type="OrthoDB" id="3060612at2759"/>